<dbReference type="STRING" id="1081102.A0A167PG61"/>
<dbReference type="Pfam" id="PF04450">
    <property type="entry name" value="BSP"/>
    <property type="match status" value="1"/>
</dbReference>
<dbReference type="EMBL" id="AZHD01000016">
    <property type="protein sequence ID" value="OAA56622.1"/>
    <property type="molecule type" value="Genomic_DNA"/>
</dbReference>
<gene>
    <name evidence="2" type="ORF">SPI_07629</name>
</gene>
<feature type="region of interest" description="Disordered" evidence="1">
    <location>
        <begin position="1"/>
        <end position="99"/>
    </location>
</feature>
<dbReference type="Proteomes" id="UP000076874">
    <property type="component" value="Unassembled WGS sequence"/>
</dbReference>
<name>A0A167PG61_9HYPO</name>
<dbReference type="PANTHER" id="PTHR33321:SF12">
    <property type="entry name" value="PLANT BASIC SECRETORY PROTEIN (BSP) FAMILY PROTEIN"/>
    <property type="match status" value="1"/>
</dbReference>
<dbReference type="OrthoDB" id="891726at2759"/>
<sequence>MTKLPNEQPPRANANIVLVTASASSSSSSSSSASVSATATTTTRTGARATADVPTSTPVPPPPPSSRVSEPSNQPHADVATTADGPVDRDPPPPYPKPKLRIEIRDLAHEGADVFLQSVNVAAVLAAAVGNVQRLLYGRNFWDADPATHVPPTRSVTLVLRAMDGVAYTAGSELDSDHKEIHFSLGYIAGIAPRAARAGVEIAGVLTHELVHCYQWSGAGNSAPGGLVEGVADWVRLRCALVPPHWKREPAAVGRWDGGYQHTAYFLDYLEHRAGDGTVRQLNEALRRQRYEEACFWPDLLGRPVAALWADYVKAVEHGFPGVEGKTDIAS</sequence>
<evidence type="ECO:0000256" key="1">
    <source>
        <dbReference type="SAM" id="MobiDB-lite"/>
    </source>
</evidence>
<evidence type="ECO:0000313" key="3">
    <source>
        <dbReference type="Proteomes" id="UP000076874"/>
    </source>
</evidence>
<feature type="compositionally biased region" description="Low complexity" evidence="1">
    <location>
        <begin position="19"/>
        <end position="56"/>
    </location>
</feature>
<dbReference type="InterPro" id="IPR007541">
    <property type="entry name" value="Uncharacterised_BSP"/>
</dbReference>
<dbReference type="PANTHER" id="PTHR33321">
    <property type="match status" value="1"/>
</dbReference>
<evidence type="ECO:0000313" key="2">
    <source>
        <dbReference type="EMBL" id="OAA56622.1"/>
    </source>
</evidence>
<comment type="caution">
    <text evidence="2">The sequence shown here is derived from an EMBL/GenBank/DDBJ whole genome shotgun (WGS) entry which is preliminary data.</text>
</comment>
<protein>
    <submittedName>
        <fullName evidence="2">NADH-ubiquinone oxidoreductase</fullName>
    </submittedName>
</protein>
<dbReference type="AlphaFoldDB" id="A0A167PG61"/>
<keyword evidence="2" id="KW-0830">Ubiquinone</keyword>
<accession>A0A167PG61</accession>
<organism evidence="2 3">
    <name type="scientific">Niveomyces insectorum RCEF 264</name>
    <dbReference type="NCBI Taxonomy" id="1081102"/>
    <lineage>
        <taxon>Eukaryota</taxon>
        <taxon>Fungi</taxon>
        <taxon>Dikarya</taxon>
        <taxon>Ascomycota</taxon>
        <taxon>Pezizomycotina</taxon>
        <taxon>Sordariomycetes</taxon>
        <taxon>Hypocreomycetidae</taxon>
        <taxon>Hypocreales</taxon>
        <taxon>Cordycipitaceae</taxon>
        <taxon>Niveomyces</taxon>
    </lineage>
</organism>
<proteinExistence type="predicted"/>
<keyword evidence="3" id="KW-1185">Reference proteome</keyword>
<reference evidence="2 3" key="1">
    <citation type="journal article" date="2016" name="Genome Biol. Evol.">
        <title>Divergent and convergent evolution of fungal pathogenicity.</title>
        <authorList>
            <person name="Shang Y."/>
            <person name="Xiao G."/>
            <person name="Zheng P."/>
            <person name="Cen K."/>
            <person name="Zhan S."/>
            <person name="Wang C."/>
        </authorList>
    </citation>
    <scope>NUCLEOTIDE SEQUENCE [LARGE SCALE GENOMIC DNA]</scope>
    <source>
        <strain evidence="2 3">RCEF 264</strain>
    </source>
</reference>